<comment type="caution">
    <text evidence="2">The sequence shown here is derived from an EMBL/GenBank/DDBJ whole genome shotgun (WGS) entry which is preliminary data.</text>
</comment>
<dbReference type="EMBL" id="BPLQ01005454">
    <property type="protein sequence ID" value="GIY15007.1"/>
    <property type="molecule type" value="Genomic_DNA"/>
</dbReference>
<protein>
    <submittedName>
        <fullName evidence="2">Uncharacterized protein</fullName>
    </submittedName>
</protein>
<sequence length="83" mass="9784">MAAYFPPVIVDELLSSCRQCVMRMRQLAEKTREEIKKRKTRLTGRYQPQISGIKPEESRDDTTPIAMERRTCQYSFSEVEGRR</sequence>
<feature type="region of interest" description="Disordered" evidence="1">
    <location>
        <begin position="39"/>
        <end position="64"/>
    </location>
</feature>
<feature type="compositionally biased region" description="Basic and acidic residues" evidence="1">
    <location>
        <begin position="54"/>
        <end position="64"/>
    </location>
</feature>
<keyword evidence="3" id="KW-1185">Reference proteome</keyword>
<name>A0AAV4R0I5_9ARAC</name>
<proteinExistence type="predicted"/>
<accession>A0AAV4R0I5</accession>
<evidence type="ECO:0000313" key="3">
    <source>
        <dbReference type="Proteomes" id="UP001054837"/>
    </source>
</evidence>
<reference evidence="2 3" key="1">
    <citation type="submission" date="2021-06" db="EMBL/GenBank/DDBJ databases">
        <title>Caerostris darwini draft genome.</title>
        <authorList>
            <person name="Kono N."/>
            <person name="Arakawa K."/>
        </authorList>
    </citation>
    <scope>NUCLEOTIDE SEQUENCE [LARGE SCALE GENOMIC DNA]</scope>
</reference>
<evidence type="ECO:0000256" key="1">
    <source>
        <dbReference type="SAM" id="MobiDB-lite"/>
    </source>
</evidence>
<evidence type="ECO:0000313" key="2">
    <source>
        <dbReference type="EMBL" id="GIY15007.1"/>
    </source>
</evidence>
<dbReference type="Proteomes" id="UP001054837">
    <property type="component" value="Unassembled WGS sequence"/>
</dbReference>
<gene>
    <name evidence="2" type="ORF">CDAR_526261</name>
</gene>
<organism evidence="2 3">
    <name type="scientific">Caerostris darwini</name>
    <dbReference type="NCBI Taxonomy" id="1538125"/>
    <lineage>
        <taxon>Eukaryota</taxon>
        <taxon>Metazoa</taxon>
        <taxon>Ecdysozoa</taxon>
        <taxon>Arthropoda</taxon>
        <taxon>Chelicerata</taxon>
        <taxon>Arachnida</taxon>
        <taxon>Araneae</taxon>
        <taxon>Araneomorphae</taxon>
        <taxon>Entelegynae</taxon>
        <taxon>Araneoidea</taxon>
        <taxon>Araneidae</taxon>
        <taxon>Caerostris</taxon>
    </lineage>
</organism>
<dbReference type="AlphaFoldDB" id="A0AAV4R0I5"/>